<dbReference type="PANTHER" id="PTHR11760">
    <property type="entry name" value="30S/40S RIBOSOMAL PROTEIN S3"/>
    <property type="match status" value="1"/>
</dbReference>
<dbReference type="GO" id="GO:0022627">
    <property type="term" value="C:cytosolic small ribosomal subunit"/>
    <property type="evidence" value="ECO:0007669"/>
    <property type="project" value="TreeGrafter"/>
</dbReference>
<dbReference type="GO" id="GO:2001235">
    <property type="term" value="P:positive regulation of apoptotic signaling pathway"/>
    <property type="evidence" value="ECO:0007669"/>
    <property type="project" value="TreeGrafter"/>
</dbReference>
<dbReference type="SUPFAM" id="SSF54821">
    <property type="entry name" value="Ribosomal protein S3 C-terminal domain"/>
    <property type="match status" value="1"/>
</dbReference>
<dbReference type="GO" id="GO:0003735">
    <property type="term" value="F:structural constituent of ribosome"/>
    <property type="evidence" value="ECO:0007669"/>
    <property type="project" value="InterPro"/>
</dbReference>
<keyword evidence="3 5" id="KW-0687">Ribonucleoprotein</keyword>
<dbReference type="GO" id="GO:0006412">
    <property type="term" value="P:translation"/>
    <property type="evidence" value="ECO:0007669"/>
    <property type="project" value="InterPro"/>
</dbReference>
<evidence type="ECO:0000256" key="6">
    <source>
        <dbReference type="SAM" id="MobiDB-lite"/>
    </source>
</evidence>
<dbReference type="KEGG" id="pdic:114491833"/>
<dbReference type="OrthoDB" id="10248446at2759"/>
<gene>
    <name evidence="9" type="primary">LOC114491833</name>
</gene>
<accession>A0A7E6DGE3</accession>
<feature type="compositionally biased region" description="Pro residues" evidence="6">
    <location>
        <begin position="158"/>
        <end position="170"/>
    </location>
</feature>
<dbReference type="InterPro" id="IPR018280">
    <property type="entry name" value="Ribosomal_uS3_CS"/>
</dbReference>
<keyword evidence="2 5" id="KW-0689">Ribosomal protein</keyword>
<reference evidence="9" key="1">
    <citation type="submission" date="2025-08" db="UniProtKB">
        <authorList>
            <consortium name="RefSeq"/>
        </authorList>
    </citation>
    <scope>IDENTIFICATION</scope>
    <source>
        <tissue evidence="9">Muscle</tissue>
    </source>
</reference>
<evidence type="ECO:0000313" key="9">
    <source>
        <dbReference type="RefSeq" id="XP_035878045.1"/>
    </source>
</evidence>
<dbReference type="Gene3D" id="3.30.1140.32">
    <property type="entry name" value="Ribosomal protein S3, C-terminal domain"/>
    <property type="match status" value="1"/>
</dbReference>
<feature type="domain" description="Small ribosomal subunit protein uS3 C-terminal" evidence="7">
    <location>
        <begin position="54"/>
        <end position="115"/>
    </location>
</feature>
<dbReference type="PANTHER" id="PTHR11760:SF32">
    <property type="entry name" value="SMALL RIBOSOMAL SUBUNIT PROTEIN US3"/>
    <property type="match status" value="1"/>
</dbReference>
<evidence type="ECO:0000256" key="5">
    <source>
        <dbReference type="RuleBase" id="RU003624"/>
    </source>
</evidence>
<dbReference type="Proteomes" id="UP000504628">
    <property type="component" value="Chromosome 1"/>
</dbReference>
<proteinExistence type="inferred from homology"/>
<evidence type="ECO:0000256" key="4">
    <source>
        <dbReference type="ARBA" id="ARBA00035408"/>
    </source>
</evidence>
<dbReference type="InterPro" id="IPR036419">
    <property type="entry name" value="Ribosomal_S3_C_sf"/>
</dbReference>
<dbReference type="PROSITE" id="PS00548">
    <property type="entry name" value="RIBOSOMAL_S3"/>
    <property type="match status" value="1"/>
</dbReference>
<dbReference type="GeneID" id="114491833"/>
<dbReference type="InterPro" id="IPR001351">
    <property type="entry name" value="Ribosomal_uS3_C"/>
</dbReference>
<evidence type="ECO:0000259" key="7">
    <source>
        <dbReference type="Pfam" id="PF00189"/>
    </source>
</evidence>
<evidence type="ECO:0000256" key="2">
    <source>
        <dbReference type="ARBA" id="ARBA00022980"/>
    </source>
</evidence>
<dbReference type="AlphaFoldDB" id="A0A7E6DGE3"/>
<evidence type="ECO:0000313" key="8">
    <source>
        <dbReference type="Proteomes" id="UP000504628"/>
    </source>
</evidence>
<dbReference type="InterPro" id="IPR057258">
    <property type="entry name" value="Ribosomal_uS3"/>
</dbReference>
<sequence>MFLVRRADGAQELTAVVQKRFGFLRASEGFSVSQTPRRPCCMEGLLWHAECCGMESGAKGYEVVVSRKLCGQRAKSMEFVDGLMTHSEDPINCPVDTAVHHVLLRWGVLGITVKIVLPWDPSGKMGPKKPLPDHVSTVEPKDGVLPTTPISEHKGGKPEPPAMPQPVPTA</sequence>
<name>A0A7E6DGE3_9CHIR</name>
<comment type="similarity">
    <text evidence="1 5">Belongs to the universal ribosomal protein uS3 family.</text>
</comment>
<dbReference type="InParanoid" id="A0A7E6DGE3"/>
<keyword evidence="8" id="KW-1185">Reference proteome</keyword>
<protein>
    <recommendedName>
        <fullName evidence="4">40S ribosomal protein S3</fullName>
    </recommendedName>
</protein>
<dbReference type="GO" id="GO:0005634">
    <property type="term" value="C:nucleus"/>
    <property type="evidence" value="ECO:0007669"/>
    <property type="project" value="TreeGrafter"/>
</dbReference>
<evidence type="ECO:0000256" key="3">
    <source>
        <dbReference type="ARBA" id="ARBA00023274"/>
    </source>
</evidence>
<organism evidence="8 9">
    <name type="scientific">Phyllostomus discolor</name>
    <name type="common">pale spear-nosed bat</name>
    <dbReference type="NCBI Taxonomy" id="89673"/>
    <lineage>
        <taxon>Eukaryota</taxon>
        <taxon>Metazoa</taxon>
        <taxon>Chordata</taxon>
        <taxon>Craniata</taxon>
        <taxon>Vertebrata</taxon>
        <taxon>Euteleostomi</taxon>
        <taxon>Mammalia</taxon>
        <taxon>Eutheria</taxon>
        <taxon>Laurasiatheria</taxon>
        <taxon>Chiroptera</taxon>
        <taxon>Yangochiroptera</taxon>
        <taxon>Phyllostomidae</taxon>
        <taxon>Phyllostominae</taxon>
        <taxon>Phyllostomus</taxon>
    </lineage>
</organism>
<feature type="region of interest" description="Disordered" evidence="6">
    <location>
        <begin position="122"/>
        <end position="170"/>
    </location>
</feature>
<dbReference type="RefSeq" id="XP_035878045.1">
    <property type="nucleotide sequence ID" value="XM_036022152.1"/>
</dbReference>
<dbReference type="Pfam" id="PF00189">
    <property type="entry name" value="Ribosomal_S3_C"/>
    <property type="match status" value="1"/>
</dbReference>
<evidence type="ECO:0000256" key="1">
    <source>
        <dbReference type="ARBA" id="ARBA00010761"/>
    </source>
</evidence>